<dbReference type="Gene3D" id="3.40.50.150">
    <property type="entry name" value="Vaccinia Virus protein VP39"/>
    <property type="match status" value="1"/>
</dbReference>
<dbReference type="Pfam" id="PF08100">
    <property type="entry name" value="Dimerisation"/>
    <property type="match status" value="1"/>
</dbReference>
<name>A0A167YMP6_9EURO</name>
<dbReference type="PANTHER" id="PTHR43712">
    <property type="entry name" value="PUTATIVE (AFU_ORTHOLOGUE AFUA_4G14580)-RELATED"/>
    <property type="match status" value="1"/>
</dbReference>
<evidence type="ECO:0000256" key="1">
    <source>
        <dbReference type="ARBA" id="ARBA00022603"/>
    </source>
</evidence>
<gene>
    <name evidence="6" type="ORF">AAP_03241</name>
</gene>
<reference evidence="6 7" key="1">
    <citation type="journal article" date="2016" name="Genome Biol. Evol.">
        <title>Divergent and convergent evolution of fungal pathogenicity.</title>
        <authorList>
            <person name="Shang Y."/>
            <person name="Xiao G."/>
            <person name="Zheng P."/>
            <person name="Cen K."/>
            <person name="Zhan S."/>
            <person name="Wang C."/>
        </authorList>
    </citation>
    <scope>NUCLEOTIDE SEQUENCE [LARGE SCALE GENOMIC DNA]</scope>
    <source>
        <strain evidence="6 7">ARSEF 7405</strain>
    </source>
</reference>
<dbReference type="SUPFAM" id="SSF46785">
    <property type="entry name" value="Winged helix' DNA-binding domain"/>
    <property type="match status" value="1"/>
</dbReference>
<protein>
    <submittedName>
        <fullName evidence="6">O-methyltransferase</fullName>
    </submittedName>
</protein>
<dbReference type="SUPFAM" id="SSF53335">
    <property type="entry name" value="S-adenosyl-L-methionine-dependent methyltransferases"/>
    <property type="match status" value="1"/>
</dbReference>
<accession>A0A167YMP6</accession>
<dbReference type="OrthoDB" id="1535081at2759"/>
<dbReference type="PROSITE" id="PS51683">
    <property type="entry name" value="SAM_OMT_II"/>
    <property type="match status" value="1"/>
</dbReference>
<dbReference type="PANTHER" id="PTHR43712:SF1">
    <property type="entry name" value="HYPOTHETICAL O-METHYLTRANSFERASE (EUROFUNG)-RELATED"/>
    <property type="match status" value="1"/>
</dbReference>
<sequence>MESIATQIRDLAAKSTPAERQEILASLRSLCSEINLSPCLRLMDKFNTDAEIGAMGVMDRLNIFNILVESEGPKTTAELSAQTGADMEFLSRLLRYLAASTIIKETGEQTWTANATTRELVESSFPRQVQIMRWCGGPLLTLPKWAEKNGFKSPIKPKDCPWTEATGSDLSLFEHFGVNLKEAAEFNWCMESTTWFRSNILEIYPMKEQAAELEADRVILVDVGGGNGHFTEDVRSYICGAEGSEEQKSRFISEDLGFQIQTVRDTGVDKQRPFITYHEQNFFEPQTIKNAKFYYFRHILHDHPDASCQKILANILPAMGDDSAILVDDLVIPNVGAGLHSTAMDLTMMACHAGKERSEAEWRALVDGVEGLEIKKIWTYGNQDMGLVEIVKSA</sequence>
<keyword evidence="1 6" id="KW-0489">Methyltransferase</keyword>
<keyword evidence="2 6" id="KW-0808">Transferase</keyword>
<feature type="domain" description="O-methyltransferase dimerisation" evidence="5">
    <location>
        <begin position="55"/>
        <end position="122"/>
    </location>
</feature>
<evidence type="ECO:0000256" key="2">
    <source>
        <dbReference type="ARBA" id="ARBA00022679"/>
    </source>
</evidence>
<proteinExistence type="predicted"/>
<organism evidence="6 7">
    <name type="scientific">Ascosphaera apis ARSEF 7405</name>
    <dbReference type="NCBI Taxonomy" id="392613"/>
    <lineage>
        <taxon>Eukaryota</taxon>
        <taxon>Fungi</taxon>
        <taxon>Dikarya</taxon>
        <taxon>Ascomycota</taxon>
        <taxon>Pezizomycotina</taxon>
        <taxon>Eurotiomycetes</taxon>
        <taxon>Eurotiomycetidae</taxon>
        <taxon>Onygenales</taxon>
        <taxon>Ascosphaeraceae</taxon>
        <taxon>Ascosphaera</taxon>
    </lineage>
</organism>
<keyword evidence="3" id="KW-0949">S-adenosyl-L-methionine</keyword>
<dbReference type="InterPro" id="IPR029063">
    <property type="entry name" value="SAM-dependent_MTases_sf"/>
</dbReference>
<dbReference type="InterPro" id="IPR036390">
    <property type="entry name" value="WH_DNA-bd_sf"/>
</dbReference>
<dbReference type="InterPro" id="IPR036388">
    <property type="entry name" value="WH-like_DNA-bd_sf"/>
</dbReference>
<evidence type="ECO:0000313" key="7">
    <source>
        <dbReference type="Proteomes" id="UP000242877"/>
    </source>
</evidence>
<dbReference type="InterPro" id="IPR012967">
    <property type="entry name" value="COMT_dimerisation"/>
</dbReference>
<evidence type="ECO:0000313" key="6">
    <source>
        <dbReference type="EMBL" id="KZZ91535.1"/>
    </source>
</evidence>
<dbReference type="EMBL" id="AZGZ01000013">
    <property type="protein sequence ID" value="KZZ91535.1"/>
    <property type="molecule type" value="Genomic_DNA"/>
</dbReference>
<dbReference type="Proteomes" id="UP000242877">
    <property type="component" value="Unassembled WGS sequence"/>
</dbReference>
<dbReference type="Pfam" id="PF00891">
    <property type="entry name" value="Methyltransf_2"/>
    <property type="match status" value="1"/>
</dbReference>
<dbReference type="Gene3D" id="1.10.10.10">
    <property type="entry name" value="Winged helix-like DNA-binding domain superfamily/Winged helix DNA-binding domain"/>
    <property type="match status" value="1"/>
</dbReference>
<dbReference type="GO" id="GO:0008171">
    <property type="term" value="F:O-methyltransferase activity"/>
    <property type="evidence" value="ECO:0007669"/>
    <property type="project" value="InterPro"/>
</dbReference>
<comment type="caution">
    <text evidence="6">The sequence shown here is derived from an EMBL/GenBank/DDBJ whole genome shotgun (WGS) entry which is preliminary data.</text>
</comment>
<evidence type="ECO:0000259" key="4">
    <source>
        <dbReference type="Pfam" id="PF00891"/>
    </source>
</evidence>
<dbReference type="InterPro" id="IPR001077">
    <property type="entry name" value="COMT_C"/>
</dbReference>
<dbReference type="GO" id="GO:0046983">
    <property type="term" value="F:protein dimerization activity"/>
    <property type="evidence" value="ECO:0007669"/>
    <property type="project" value="InterPro"/>
</dbReference>
<evidence type="ECO:0000256" key="3">
    <source>
        <dbReference type="ARBA" id="ARBA00022691"/>
    </source>
</evidence>
<dbReference type="AlphaFoldDB" id="A0A167YMP6"/>
<dbReference type="InterPro" id="IPR016461">
    <property type="entry name" value="COMT-like"/>
</dbReference>
<dbReference type="VEuPathDB" id="FungiDB:AAP_03241"/>
<dbReference type="GO" id="GO:0032259">
    <property type="term" value="P:methylation"/>
    <property type="evidence" value="ECO:0007669"/>
    <property type="project" value="UniProtKB-KW"/>
</dbReference>
<feature type="domain" description="O-methyltransferase C-terminal" evidence="4">
    <location>
        <begin position="159"/>
        <end position="367"/>
    </location>
</feature>
<keyword evidence="7" id="KW-1185">Reference proteome</keyword>
<evidence type="ECO:0000259" key="5">
    <source>
        <dbReference type="Pfam" id="PF08100"/>
    </source>
</evidence>